<keyword evidence="2" id="KW-0808">Transferase</keyword>
<dbReference type="GO" id="GO:0071770">
    <property type="term" value="P:DIM/DIP cell wall layer assembly"/>
    <property type="evidence" value="ECO:0007669"/>
    <property type="project" value="TreeGrafter"/>
</dbReference>
<keyword evidence="4" id="KW-1185">Reference proteome</keyword>
<dbReference type="Proteomes" id="UP000744980">
    <property type="component" value="Unassembled WGS sequence"/>
</dbReference>
<dbReference type="Gene3D" id="3.40.50.150">
    <property type="entry name" value="Vaccinia Virus protein VP39"/>
    <property type="match status" value="1"/>
</dbReference>
<dbReference type="GO" id="GO:0008168">
    <property type="term" value="F:methyltransferase activity"/>
    <property type="evidence" value="ECO:0007669"/>
    <property type="project" value="UniProtKB-KW"/>
</dbReference>
<evidence type="ECO:0000256" key="2">
    <source>
        <dbReference type="ARBA" id="ARBA00022679"/>
    </source>
</evidence>
<dbReference type="Pfam" id="PF04989">
    <property type="entry name" value="RMNT_CmcI"/>
    <property type="match status" value="1"/>
</dbReference>
<dbReference type="GO" id="GO:0008610">
    <property type="term" value="P:lipid biosynthetic process"/>
    <property type="evidence" value="ECO:0007669"/>
    <property type="project" value="InterPro"/>
</dbReference>
<dbReference type="SUPFAM" id="SSF53335">
    <property type="entry name" value="S-adenosyl-L-methionine-dependent methyltransferases"/>
    <property type="match status" value="1"/>
</dbReference>
<protein>
    <submittedName>
        <fullName evidence="3">Cephalosporin hydroxylase</fullName>
    </submittedName>
</protein>
<dbReference type="PANTHER" id="PTHR40048:SF1">
    <property type="entry name" value="RHAMNOSYL O-METHYLTRANSFERASE"/>
    <property type="match status" value="1"/>
</dbReference>
<dbReference type="InterPro" id="IPR029063">
    <property type="entry name" value="SAM-dependent_MTases_sf"/>
</dbReference>
<reference evidence="3 4" key="1">
    <citation type="submission" date="2020-01" db="EMBL/GenBank/DDBJ databases">
        <title>Draft genome assembly of Ensifer adhaerens T173.</title>
        <authorList>
            <person name="Craig J.E."/>
            <person name="Stinchcombe J.R."/>
        </authorList>
    </citation>
    <scope>NUCLEOTIDE SEQUENCE [LARGE SCALE GENOMIC DNA]</scope>
    <source>
        <strain evidence="3 4">T173</strain>
    </source>
</reference>
<comment type="caution">
    <text evidence="3">The sequence shown here is derived from an EMBL/GenBank/DDBJ whole genome shotgun (WGS) entry which is preliminary data.</text>
</comment>
<evidence type="ECO:0000313" key="4">
    <source>
        <dbReference type="Proteomes" id="UP000744980"/>
    </source>
</evidence>
<sequence>MDPIKQFSAERMAAIAGYGTDEAFTALSSQWRQMSMDKRYVYNFDWMGRPIIQYPQDIQAMQELVWATKPDLIIETGIAHGGSIVLSASLLAMLDMCDAIEKGVTIDPKVSNRKVIGIDIDIRKHNRKAIEEHPMASRIQLIEGSSIAKDVVDQVQQAAQGYERVMVCLDSMHTHDHVLAELEAYAPLVTSGCYCVVFDTFVEDLPRDFFNDRPWNVGDNPKTAVRAYLADHPEFSVNGEIDGKLLVTVAPEGFLLRA</sequence>
<evidence type="ECO:0000313" key="3">
    <source>
        <dbReference type="EMBL" id="MBM3091577.1"/>
    </source>
</evidence>
<evidence type="ECO:0000256" key="1">
    <source>
        <dbReference type="ARBA" id="ARBA00022603"/>
    </source>
</evidence>
<organism evidence="3 4">
    <name type="scientific">Ensifer canadensis</name>
    <dbReference type="NCBI Taxonomy" id="555315"/>
    <lineage>
        <taxon>Bacteria</taxon>
        <taxon>Pseudomonadati</taxon>
        <taxon>Pseudomonadota</taxon>
        <taxon>Alphaproteobacteria</taxon>
        <taxon>Hyphomicrobiales</taxon>
        <taxon>Rhizobiaceae</taxon>
        <taxon>Sinorhizobium/Ensifer group</taxon>
        <taxon>Ensifer</taxon>
    </lineage>
</organism>
<dbReference type="InterPro" id="IPR007072">
    <property type="entry name" value="RNMT_CmcI"/>
</dbReference>
<proteinExistence type="predicted"/>
<accession>A0AAW4FHI9</accession>
<dbReference type="GO" id="GO:0032259">
    <property type="term" value="P:methylation"/>
    <property type="evidence" value="ECO:0007669"/>
    <property type="project" value="UniProtKB-KW"/>
</dbReference>
<dbReference type="PANTHER" id="PTHR40048">
    <property type="entry name" value="RHAMNOSYL O-METHYLTRANSFERASE"/>
    <property type="match status" value="1"/>
</dbReference>
<keyword evidence="1" id="KW-0489">Methyltransferase</keyword>
<gene>
    <name evidence="3" type="ORF">GFB56_12195</name>
</gene>
<dbReference type="RefSeq" id="WP_025428065.1">
    <property type="nucleotide sequence ID" value="NZ_CP083370.1"/>
</dbReference>
<dbReference type="EMBL" id="WXFA01000006">
    <property type="protein sequence ID" value="MBM3091577.1"/>
    <property type="molecule type" value="Genomic_DNA"/>
</dbReference>
<name>A0AAW4FHI9_9HYPH</name>
<dbReference type="AlphaFoldDB" id="A0AAW4FHI9"/>
<dbReference type="GO" id="GO:0005886">
    <property type="term" value="C:plasma membrane"/>
    <property type="evidence" value="ECO:0007669"/>
    <property type="project" value="TreeGrafter"/>
</dbReference>